<dbReference type="PANTHER" id="PTHR30273:SF2">
    <property type="entry name" value="PROTEIN FECR"/>
    <property type="match status" value="1"/>
</dbReference>
<protein>
    <submittedName>
        <fullName evidence="4">FecR domain-containing protein</fullName>
    </submittedName>
</protein>
<sequence length="387" mass="43831">MCMNKKDRIELLTHKFQNGSIDKQEFAELLDWYNSFDDSQVELSGSEDITLSTIKNRMYDHICSQVDIAPKPLTLQPRSNFNLWKWSASIAAIFVCIVGLWWAFKSTNRLEDSHLSTASSSILPGSNKATLKLADGSTIILDQQAGGLISDEQIHYADGTSVLNQGNKLDENSRLILETPRGGTYQITLEDGTNVWLNAGSKLIYPARFVAAEKRIVEIQGEAYFKVEKKLDKHGHKIPFIVKANRQEIEVLGTEFNVADYAHLEYSHTTLIEGSVSVSHAGKASNLKPNQQWLLQKNHSQVKVIKTAPIVAWKDNKFNFEDKPLDEVLDEIALWYDIKIVYLAKVPQVELMGDAYRNSDFNLILRLLEVAKVSYKLDKAQRILYIN</sequence>
<feature type="domain" description="Protein FecR C-terminal" evidence="3">
    <location>
        <begin position="317"/>
        <end position="380"/>
    </location>
</feature>
<keyword evidence="1" id="KW-0472">Membrane</keyword>
<dbReference type="RefSeq" id="WP_225553386.1">
    <property type="nucleotide sequence ID" value="NZ_JADEYP010000017.1"/>
</dbReference>
<evidence type="ECO:0000313" key="5">
    <source>
        <dbReference type="Proteomes" id="UP001165302"/>
    </source>
</evidence>
<evidence type="ECO:0000256" key="1">
    <source>
        <dbReference type="SAM" id="Phobius"/>
    </source>
</evidence>
<dbReference type="InterPro" id="IPR012373">
    <property type="entry name" value="Ferrdict_sens_TM"/>
</dbReference>
<accession>A0ABS7ZA15</accession>
<dbReference type="Pfam" id="PF16344">
    <property type="entry name" value="FecR_C"/>
    <property type="match status" value="1"/>
</dbReference>
<dbReference type="InterPro" id="IPR006860">
    <property type="entry name" value="FecR"/>
</dbReference>
<name>A0ABS7ZA15_9SPHI</name>
<dbReference type="Pfam" id="PF04773">
    <property type="entry name" value="FecR"/>
    <property type="match status" value="1"/>
</dbReference>
<dbReference type="PANTHER" id="PTHR30273">
    <property type="entry name" value="PERIPLASMIC SIGNAL SENSOR AND SIGMA FACTOR ACTIVATOR FECR-RELATED"/>
    <property type="match status" value="1"/>
</dbReference>
<organism evidence="4 5">
    <name type="scientific">Sphingobacterium bovistauri</name>
    <dbReference type="NCBI Taxonomy" id="2781959"/>
    <lineage>
        <taxon>Bacteria</taxon>
        <taxon>Pseudomonadati</taxon>
        <taxon>Bacteroidota</taxon>
        <taxon>Sphingobacteriia</taxon>
        <taxon>Sphingobacteriales</taxon>
        <taxon>Sphingobacteriaceae</taxon>
        <taxon>Sphingobacterium</taxon>
    </lineage>
</organism>
<gene>
    <name evidence="4" type="ORF">IPZ78_10335</name>
</gene>
<dbReference type="Gene3D" id="2.60.120.1440">
    <property type="match status" value="1"/>
</dbReference>
<reference evidence="4" key="1">
    <citation type="submission" date="2020-10" db="EMBL/GenBank/DDBJ databases">
        <authorList>
            <person name="Lu T."/>
            <person name="Wang Q."/>
            <person name="Han X."/>
        </authorList>
    </citation>
    <scope>NUCLEOTIDE SEQUENCE</scope>
    <source>
        <strain evidence="4">WQ 366</strain>
    </source>
</reference>
<proteinExistence type="predicted"/>
<feature type="transmembrane region" description="Helical" evidence="1">
    <location>
        <begin position="83"/>
        <end position="104"/>
    </location>
</feature>
<keyword evidence="1" id="KW-0812">Transmembrane</keyword>
<dbReference type="InterPro" id="IPR032508">
    <property type="entry name" value="FecR_C"/>
</dbReference>
<dbReference type="EMBL" id="JADEYP010000017">
    <property type="protein sequence ID" value="MCA5005549.1"/>
    <property type="molecule type" value="Genomic_DNA"/>
</dbReference>
<comment type="caution">
    <text evidence="4">The sequence shown here is derived from an EMBL/GenBank/DDBJ whole genome shotgun (WGS) entry which is preliminary data.</text>
</comment>
<evidence type="ECO:0000259" key="3">
    <source>
        <dbReference type="Pfam" id="PF16344"/>
    </source>
</evidence>
<keyword evidence="5" id="KW-1185">Reference proteome</keyword>
<evidence type="ECO:0000259" key="2">
    <source>
        <dbReference type="Pfam" id="PF04773"/>
    </source>
</evidence>
<keyword evidence="1" id="KW-1133">Transmembrane helix</keyword>
<evidence type="ECO:0000313" key="4">
    <source>
        <dbReference type="EMBL" id="MCA5005549.1"/>
    </source>
</evidence>
<dbReference type="Gene3D" id="3.55.50.30">
    <property type="match status" value="1"/>
</dbReference>
<feature type="domain" description="FecR protein" evidence="2">
    <location>
        <begin position="177"/>
        <end position="276"/>
    </location>
</feature>
<dbReference type="Proteomes" id="UP001165302">
    <property type="component" value="Unassembled WGS sequence"/>
</dbReference>